<dbReference type="SUPFAM" id="SSF56091">
    <property type="entry name" value="DNA ligase/mRNA capping enzyme, catalytic domain"/>
    <property type="match status" value="1"/>
</dbReference>
<accession>A0A510K6Q9</accession>
<evidence type="ECO:0000256" key="5">
    <source>
        <dbReference type="ARBA" id="ARBA00022705"/>
    </source>
</evidence>
<dbReference type="EMBL" id="AP019834">
    <property type="protein sequence ID" value="BBM47328.1"/>
    <property type="molecule type" value="Genomic_DNA"/>
</dbReference>
<dbReference type="PANTHER" id="PTHR23389:SF9">
    <property type="entry name" value="DNA LIGASE"/>
    <property type="match status" value="1"/>
</dbReference>
<evidence type="ECO:0000256" key="10">
    <source>
        <dbReference type="ARBA" id="ARBA00023027"/>
    </source>
</evidence>
<feature type="binding site" evidence="14">
    <location>
        <position position="477"/>
    </location>
    <ligand>
        <name>Zn(2+)</name>
        <dbReference type="ChEBI" id="CHEBI:29105"/>
    </ligand>
</feature>
<name>A0A510K6Q9_9FUSO</name>
<proteinExistence type="inferred from homology"/>
<dbReference type="InterPro" id="IPR041663">
    <property type="entry name" value="DisA/LigA_HHH"/>
</dbReference>
<dbReference type="FunFam" id="3.30.470.30:FF:000001">
    <property type="entry name" value="DNA ligase"/>
    <property type="match status" value="1"/>
</dbReference>
<dbReference type="InterPro" id="IPR012340">
    <property type="entry name" value="NA-bd_OB-fold"/>
</dbReference>
<evidence type="ECO:0000256" key="6">
    <source>
        <dbReference type="ARBA" id="ARBA00022723"/>
    </source>
</evidence>
<dbReference type="InterPro" id="IPR018239">
    <property type="entry name" value="DNA_ligase_AS"/>
</dbReference>
<dbReference type="PROSITE" id="PS50172">
    <property type="entry name" value="BRCT"/>
    <property type="match status" value="1"/>
</dbReference>
<dbReference type="EC" id="6.5.1.2" evidence="2 14"/>
<dbReference type="RefSeq" id="WP_146960365.1">
    <property type="nucleotide sequence ID" value="NZ_AP019834.1"/>
</dbReference>
<sequence>MNLFNQEQNNENENIDSEKNTSFSDVQEKYTKLRNEIEYHNDLYYNENRSIISDMEYDKLINELKKMEETNPELKINFNKNIKIRKYEKIRSGKYQKFVTPSEKVGGITDTLKFSKVRHRVPMLSLSNTYNISEIEDFDKRVKKIILSENIKNHSKELEYILELKLDGLSISLIYENGVLVQAVTRGDGQVGEDVTENIMEIPTIPKKLKKNVSLEVRGEIILPISSFNRINQEREDDGEDVFANPRNAASGTIRQLDKTIVAERGLDCYLYYLVNAENYGINTHLESIEYIEKLGFKTTKIFEKYTDFKELEKSIDKWHNDRKKLDYETDGLVIKVNNFALYETLGYTTKSPRWAIAYKFPAEQVKTKLLDVTFQVGRTGVITPVAELEAVNLSGSVVKRASLHNFDEIRRKDIKIGDNVIIEKAAEIIPQVVNVVFDDRTGQEIEIQEPTNCPVCNSELVHEEGLVALKCHNPLCPEKVKRQIAYFVSRDAMNISGLGDKIVEKFIELGKIKTIVDIYSLEKYREELENLEKMGQKSVDNLINSIESSKNRDFSKVLYALGIPFVGKFNANLLTKTFKNIENLKNQSIENLLAVKGIGDKVALAVNTFLNDENNWKIITDLKNIGLQFAVDETNSEEIADNPIKDKNFLATGKLQKYKRNDIKDIILSKGGNYLSAVSKNLDFLIAGEKAGSKLEKAEKLGVRILTEDEFEKEFLEI</sequence>
<dbReference type="NCBIfam" id="NF005932">
    <property type="entry name" value="PRK07956.1"/>
    <property type="match status" value="1"/>
</dbReference>
<keyword evidence="9 14" id="KW-0460">Magnesium</keyword>
<dbReference type="InterPro" id="IPR004149">
    <property type="entry name" value="Znf_DNAligase_C4"/>
</dbReference>
<dbReference type="Gene3D" id="3.30.470.30">
    <property type="entry name" value="DNA ligase/mRNA capping enzyme"/>
    <property type="match status" value="1"/>
</dbReference>
<dbReference type="Pfam" id="PF01653">
    <property type="entry name" value="DNA_ligase_aden"/>
    <property type="match status" value="1"/>
</dbReference>
<evidence type="ECO:0000256" key="2">
    <source>
        <dbReference type="ARBA" id="ARBA00012722"/>
    </source>
</evidence>
<dbReference type="GO" id="GO:0003911">
    <property type="term" value="F:DNA ligase (NAD+) activity"/>
    <property type="evidence" value="ECO:0007669"/>
    <property type="project" value="UniProtKB-UniRule"/>
</dbReference>
<dbReference type="InterPro" id="IPR010994">
    <property type="entry name" value="RuvA_2-like"/>
</dbReference>
<dbReference type="AlphaFoldDB" id="A0A510K6Q9"/>
<dbReference type="InterPro" id="IPR001679">
    <property type="entry name" value="DNA_ligase"/>
</dbReference>
<feature type="binding site" evidence="14">
    <location>
        <position position="186"/>
    </location>
    <ligand>
        <name>NAD(+)</name>
        <dbReference type="ChEBI" id="CHEBI:57540"/>
    </ligand>
</feature>
<comment type="catalytic activity">
    <reaction evidence="12 14">
        <text>NAD(+) + (deoxyribonucleotide)n-3'-hydroxyl + 5'-phospho-(deoxyribonucleotide)m = (deoxyribonucleotide)n+m + AMP + beta-nicotinamide D-nucleotide.</text>
        <dbReference type="EC" id="6.5.1.2"/>
    </reaction>
</comment>
<organism evidence="17 18">
    <name type="scientific">Leptotrichia wadei</name>
    <dbReference type="NCBI Taxonomy" id="157687"/>
    <lineage>
        <taxon>Bacteria</taxon>
        <taxon>Fusobacteriati</taxon>
        <taxon>Fusobacteriota</taxon>
        <taxon>Fusobacteriia</taxon>
        <taxon>Fusobacteriales</taxon>
        <taxon>Leptotrichiaceae</taxon>
        <taxon>Leptotrichia</taxon>
    </lineage>
</organism>
<feature type="binding site" evidence="14">
    <location>
        <position position="454"/>
    </location>
    <ligand>
        <name>Zn(2+)</name>
        <dbReference type="ChEBI" id="CHEBI:29105"/>
    </ligand>
</feature>
<dbReference type="FunFam" id="2.40.50.140:FF:000012">
    <property type="entry name" value="DNA ligase"/>
    <property type="match status" value="1"/>
</dbReference>
<dbReference type="SMART" id="SM00532">
    <property type="entry name" value="LIGANc"/>
    <property type="match status" value="1"/>
</dbReference>
<keyword evidence="14" id="KW-0464">Manganese</keyword>
<feature type="binding site" evidence="14">
    <location>
        <position position="360"/>
    </location>
    <ligand>
        <name>NAD(+)</name>
        <dbReference type="ChEBI" id="CHEBI:57540"/>
    </ligand>
</feature>
<dbReference type="InterPro" id="IPR001357">
    <property type="entry name" value="BRCT_dom"/>
</dbReference>
<feature type="domain" description="BRCT" evidence="16">
    <location>
        <begin position="640"/>
        <end position="710"/>
    </location>
</feature>
<keyword evidence="6 14" id="KW-0479">Metal-binding</keyword>
<keyword evidence="5 14" id="KW-0235">DNA replication</keyword>
<evidence type="ECO:0000256" key="11">
    <source>
        <dbReference type="ARBA" id="ARBA00023204"/>
    </source>
</evidence>
<evidence type="ECO:0000256" key="1">
    <source>
        <dbReference type="ARBA" id="ARBA00004067"/>
    </source>
</evidence>
<dbReference type="InterPro" id="IPR013839">
    <property type="entry name" value="DNAligase_adenylation"/>
</dbReference>
<dbReference type="CDD" id="cd00114">
    <property type="entry name" value="LIGANc"/>
    <property type="match status" value="1"/>
</dbReference>
<dbReference type="InterPro" id="IPR004150">
    <property type="entry name" value="NAD_DNA_ligase_OB"/>
</dbReference>
<dbReference type="SUPFAM" id="SSF52113">
    <property type="entry name" value="BRCT domain"/>
    <property type="match status" value="1"/>
</dbReference>
<evidence type="ECO:0000256" key="4">
    <source>
        <dbReference type="ARBA" id="ARBA00022598"/>
    </source>
</evidence>
<dbReference type="GO" id="GO:0003677">
    <property type="term" value="F:DNA binding"/>
    <property type="evidence" value="ECO:0007669"/>
    <property type="project" value="InterPro"/>
</dbReference>
<dbReference type="GO" id="GO:0006260">
    <property type="term" value="P:DNA replication"/>
    <property type="evidence" value="ECO:0007669"/>
    <property type="project" value="UniProtKB-KW"/>
</dbReference>
<dbReference type="PIRSF" id="PIRSF001604">
    <property type="entry name" value="LigA"/>
    <property type="match status" value="1"/>
</dbReference>
<dbReference type="HAMAP" id="MF_01588">
    <property type="entry name" value="DNA_ligase_A"/>
    <property type="match status" value="1"/>
</dbReference>
<dbReference type="InterPro" id="IPR036420">
    <property type="entry name" value="BRCT_dom_sf"/>
</dbReference>
<dbReference type="InterPro" id="IPR003583">
    <property type="entry name" value="Hlx-hairpin-Hlx_DNA-bd_motif"/>
</dbReference>
<dbReference type="Gene3D" id="1.10.287.610">
    <property type="entry name" value="Helix hairpin bin"/>
    <property type="match status" value="1"/>
</dbReference>
<evidence type="ECO:0000256" key="8">
    <source>
        <dbReference type="ARBA" id="ARBA00022833"/>
    </source>
</evidence>
<dbReference type="SUPFAM" id="SSF47781">
    <property type="entry name" value="RuvA domain 2-like"/>
    <property type="match status" value="1"/>
</dbReference>
<feature type="region of interest" description="Disordered" evidence="15">
    <location>
        <begin position="1"/>
        <end position="23"/>
    </location>
</feature>
<evidence type="ECO:0000256" key="14">
    <source>
        <dbReference type="HAMAP-Rule" id="MF_01588"/>
    </source>
</evidence>
<keyword evidence="4 14" id="KW-0436">Ligase</keyword>
<comment type="cofactor">
    <cofactor evidence="14">
        <name>Mg(2+)</name>
        <dbReference type="ChEBI" id="CHEBI:18420"/>
    </cofactor>
    <cofactor evidence="14">
        <name>Mn(2+)</name>
        <dbReference type="ChEBI" id="CHEBI:29035"/>
    </cofactor>
</comment>
<dbReference type="InterPro" id="IPR013840">
    <property type="entry name" value="DNAligase_N"/>
</dbReference>
<evidence type="ECO:0000256" key="3">
    <source>
        <dbReference type="ARBA" id="ARBA00013308"/>
    </source>
</evidence>
<feature type="binding site" evidence="14">
    <location>
        <position position="457"/>
    </location>
    <ligand>
        <name>Zn(2+)</name>
        <dbReference type="ChEBI" id="CHEBI:29105"/>
    </ligand>
</feature>
<feature type="binding site" evidence="14">
    <location>
        <position position="336"/>
    </location>
    <ligand>
        <name>NAD(+)</name>
        <dbReference type="ChEBI" id="CHEBI:57540"/>
    </ligand>
</feature>
<dbReference type="NCBIfam" id="TIGR00575">
    <property type="entry name" value="dnlj"/>
    <property type="match status" value="1"/>
</dbReference>
<dbReference type="PANTHER" id="PTHR23389">
    <property type="entry name" value="CHROMOSOME TRANSMISSION FIDELITY FACTOR 18"/>
    <property type="match status" value="1"/>
</dbReference>
<gene>
    <name evidence="14" type="primary">ligA</name>
    <name evidence="17" type="ORF">JMUB3933_0828</name>
</gene>
<dbReference type="GO" id="GO:0006281">
    <property type="term" value="P:DNA repair"/>
    <property type="evidence" value="ECO:0007669"/>
    <property type="project" value="UniProtKB-KW"/>
</dbReference>
<dbReference type="Pfam" id="PF03120">
    <property type="entry name" value="OB_DNA_ligase"/>
    <property type="match status" value="1"/>
</dbReference>
<evidence type="ECO:0000259" key="16">
    <source>
        <dbReference type="PROSITE" id="PS50172"/>
    </source>
</evidence>
<dbReference type="Pfam" id="PF00533">
    <property type="entry name" value="BRCT"/>
    <property type="match status" value="1"/>
</dbReference>
<feature type="active site" description="N6-AMP-lysine intermediate" evidence="14">
    <location>
        <position position="165"/>
    </location>
</feature>
<dbReference type="Gene3D" id="2.40.50.140">
    <property type="entry name" value="Nucleic acid-binding proteins"/>
    <property type="match status" value="1"/>
</dbReference>
<protein>
    <recommendedName>
        <fullName evidence="3 14">DNA ligase</fullName>
        <ecNumber evidence="2 14">6.5.1.2</ecNumber>
    </recommendedName>
    <alternativeName>
        <fullName evidence="14">Polydeoxyribonucleotide synthase [NAD(+)]</fullName>
    </alternativeName>
</protein>
<feature type="binding site" evidence="14">
    <location>
        <position position="472"/>
    </location>
    <ligand>
        <name>Zn(2+)</name>
        <dbReference type="ChEBI" id="CHEBI:29105"/>
    </ligand>
</feature>
<comment type="similarity">
    <text evidence="13 14">Belongs to the NAD-dependent DNA ligase family. LigA subfamily.</text>
</comment>
<evidence type="ECO:0000256" key="13">
    <source>
        <dbReference type="ARBA" id="ARBA00060881"/>
    </source>
</evidence>
<dbReference type="SUPFAM" id="SSF50249">
    <property type="entry name" value="Nucleic acid-binding proteins"/>
    <property type="match status" value="1"/>
</dbReference>
<dbReference type="Gene3D" id="1.10.150.20">
    <property type="entry name" value="5' to 3' exonuclease, C-terminal subdomain"/>
    <property type="match status" value="2"/>
</dbReference>
<feature type="binding site" evidence="14">
    <location>
        <begin position="54"/>
        <end position="58"/>
    </location>
    <ligand>
        <name>NAD(+)</name>
        <dbReference type="ChEBI" id="CHEBI:57540"/>
    </ligand>
</feature>
<dbReference type="Pfam" id="PF03119">
    <property type="entry name" value="DNA_ligase_ZBD"/>
    <property type="match status" value="1"/>
</dbReference>
<dbReference type="FunFam" id="1.10.150.20:FF:000007">
    <property type="entry name" value="DNA ligase"/>
    <property type="match status" value="1"/>
</dbReference>
<feature type="binding site" evidence="14">
    <location>
        <begin position="125"/>
        <end position="126"/>
    </location>
    <ligand>
        <name>NAD(+)</name>
        <dbReference type="ChEBI" id="CHEBI:57540"/>
    </ligand>
</feature>
<dbReference type="SMART" id="SM00292">
    <property type="entry name" value="BRCT"/>
    <property type="match status" value="1"/>
</dbReference>
<evidence type="ECO:0000256" key="12">
    <source>
        <dbReference type="ARBA" id="ARBA00034005"/>
    </source>
</evidence>
<reference evidence="17 18" key="1">
    <citation type="submission" date="2019-07" db="EMBL/GenBank/DDBJ databases">
        <title>Complete Genome Sequence of Leptotrichia wadei Strain JMUB3933.</title>
        <authorList>
            <person name="Watanabe S."/>
            <person name="Cui L."/>
        </authorList>
    </citation>
    <scope>NUCLEOTIDE SEQUENCE [LARGE SCALE GENOMIC DNA]</scope>
    <source>
        <strain evidence="17 18">JMUB3933</strain>
    </source>
</reference>
<dbReference type="Gene3D" id="3.40.50.10190">
    <property type="entry name" value="BRCT domain"/>
    <property type="match status" value="1"/>
</dbReference>
<evidence type="ECO:0000313" key="17">
    <source>
        <dbReference type="EMBL" id="BBM47328.1"/>
    </source>
</evidence>
<dbReference type="Proteomes" id="UP000321397">
    <property type="component" value="Chromosome"/>
</dbReference>
<dbReference type="CDD" id="cd17748">
    <property type="entry name" value="BRCT_DNA_ligase_like"/>
    <property type="match status" value="1"/>
</dbReference>
<dbReference type="Gene3D" id="6.20.10.30">
    <property type="match status" value="1"/>
</dbReference>
<keyword evidence="8 14" id="KW-0862">Zinc</keyword>
<dbReference type="SMART" id="SM00278">
    <property type="entry name" value="HhH1"/>
    <property type="match status" value="3"/>
</dbReference>
<dbReference type="PROSITE" id="PS01055">
    <property type="entry name" value="DNA_LIGASE_N1"/>
    <property type="match status" value="1"/>
</dbReference>
<dbReference type="GO" id="GO:0005829">
    <property type="term" value="C:cytosol"/>
    <property type="evidence" value="ECO:0007669"/>
    <property type="project" value="TreeGrafter"/>
</dbReference>
<feature type="compositionally biased region" description="Low complexity" evidence="15">
    <location>
        <begin position="1"/>
        <end position="12"/>
    </location>
</feature>
<keyword evidence="10 14" id="KW-0520">NAD</keyword>
<feature type="binding site" evidence="14">
    <location>
        <position position="220"/>
    </location>
    <ligand>
        <name>NAD(+)</name>
        <dbReference type="ChEBI" id="CHEBI:57540"/>
    </ligand>
</feature>
<evidence type="ECO:0000256" key="7">
    <source>
        <dbReference type="ARBA" id="ARBA00022763"/>
    </source>
</evidence>
<keyword evidence="11 14" id="KW-0234">DNA repair</keyword>
<evidence type="ECO:0000256" key="9">
    <source>
        <dbReference type="ARBA" id="ARBA00022842"/>
    </source>
</evidence>
<evidence type="ECO:0000256" key="15">
    <source>
        <dbReference type="SAM" id="MobiDB-lite"/>
    </source>
</evidence>
<dbReference type="GO" id="GO:0046872">
    <property type="term" value="F:metal ion binding"/>
    <property type="evidence" value="ECO:0007669"/>
    <property type="project" value="UniProtKB-KW"/>
</dbReference>
<dbReference type="Pfam" id="PF14520">
    <property type="entry name" value="HHH_5"/>
    <property type="match status" value="1"/>
</dbReference>
<feature type="binding site" evidence="14">
    <location>
        <position position="163"/>
    </location>
    <ligand>
        <name>NAD(+)</name>
        <dbReference type="ChEBI" id="CHEBI:57540"/>
    </ligand>
</feature>
<keyword evidence="7 14" id="KW-0227">DNA damage</keyword>
<dbReference type="Pfam" id="PF12826">
    <property type="entry name" value="HHH_2"/>
    <property type="match status" value="1"/>
</dbReference>
<comment type="function">
    <text evidence="1 14">DNA ligase that catalyzes the formation of phosphodiester linkages between 5'-phosphoryl and 3'-hydroxyl groups in double-stranded DNA using NAD as a coenzyme and as the energy source for the reaction. It is essential for DNA replication and repair of damaged DNA.</text>
</comment>
<evidence type="ECO:0000313" key="18">
    <source>
        <dbReference type="Proteomes" id="UP000321397"/>
    </source>
</evidence>